<dbReference type="Proteomes" id="UP000006158">
    <property type="component" value="Chromosome"/>
</dbReference>
<reference evidence="2 3" key="1">
    <citation type="journal article" date="2007" name="Genome Biol.">
        <title>Interrupted coding sequences in Mycobacterium smegmatis: authentic mutations or sequencing errors?</title>
        <authorList>
            <person name="Deshayes C."/>
            <person name="Perrodou E."/>
            <person name="Gallien S."/>
            <person name="Euphrasie D."/>
            <person name="Schaeffer C."/>
            <person name="Van-Dorsselaer A."/>
            <person name="Poch O."/>
            <person name="Lecompte O."/>
            <person name="Reyrat J.M."/>
        </authorList>
    </citation>
    <scope>NUCLEOTIDE SEQUENCE [LARGE SCALE GENOMIC DNA]</scope>
    <source>
        <strain evidence="3">ATCC 700084 / mc(2)155</strain>
    </source>
</reference>
<proteinExistence type="predicted"/>
<gene>
    <name evidence="2" type="ordered locus">MSMEI_4987</name>
</gene>
<evidence type="ECO:0000313" key="2">
    <source>
        <dbReference type="EMBL" id="AFP41431.1"/>
    </source>
</evidence>
<dbReference type="Pfam" id="PF03745">
    <property type="entry name" value="DUF309"/>
    <property type="match status" value="1"/>
</dbReference>
<reference evidence="2 3" key="2">
    <citation type="journal article" date="2009" name="Genome Res.">
        <title>Ortho-proteogenomics: multiple proteomes investigation through orthology and a new MS-based protocol.</title>
        <authorList>
            <person name="Gallien S."/>
            <person name="Perrodou E."/>
            <person name="Carapito C."/>
            <person name="Deshayes C."/>
            <person name="Reyrat J.M."/>
            <person name="Van Dorsselaer A."/>
            <person name="Poch O."/>
            <person name="Schaeffer C."/>
            <person name="Lecompte O."/>
        </authorList>
    </citation>
    <scope>NUCLEOTIDE SEQUENCE [LARGE SCALE GENOMIC DNA]</scope>
    <source>
        <strain evidence="3">ATCC 700084 / mc(2)155</strain>
    </source>
</reference>
<dbReference type="SUPFAM" id="SSF140663">
    <property type="entry name" value="TTHA0068-like"/>
    <property type="match status" value="1"/>
</dbReference>
<dbReference type="InterPro" id="IPR023203">
    <property type="entry name" value="TTHA0068_sf"/>
</dbReference>
<organism evidence="2 3">
    <name type="scientific">Mycolicibacterium smegmatis (strain ATCC 700084 / mc(2)155)</name>
    <name type="common">Mycobacterium smegmatis</name>
    <dbReference type="NCBI Taxonomy" id="246196"/>
    <lineage>
        <taxon>Bacteria</taxon>
        <taxon>Bacillati</taxon>
        <taxon>Actinomycetota</taxon>
        <taxon>Actinomycetes</taxon>
        <taxon>Mycobacteriales</taxon>
        <taxon>Mycobacteriaceae</taxon>
        <taxon>Mycolicibacterium</taxon>
    </lineage>
</organism>
<feature type="compositionally biased region" description="Basic and acidic residues" evidence="1">
    <location>
        <begin position="1"/>
        <end position="15"/>
    </location>
</feature>
<dbReference type="PANTHER" id="PTHR34796">
    <property type="entry name" value="EXPRESSED PROTEIN"/>
    <property type="match status" value="1"/>
</dbReference>
<dbReference type="PANTHER" id="PTHR34796:SF1">
    <property type="entry name" value="EXPRESSED PROTEIN"/>
    <property type="match status" value="1"/>
</dbReference>
<evidence type="ECO:0000256" key="1">
    <source>
        <dbReference type="SAM" id="MobiDB-lite"/>
    </source>
</evidence>
<evidence type="ECO:0000313" key="3">
    <source>
        <dbReference type="Proteomes" id="UP000006158"/>
    </source>
</evidence>
<protein>
    <recommendedName>
        <fullName evidence="4">DUF309 domain-containing protein</fullName>
    </recommendedName>
</protein>
<dbReference type="KEGG" id="msg:MSMEI_4987"/>
<feature type="region of interest" description="Disordered" evidence="1">
    <location>
        <begin position="1"/>
        <end position="57"/>
    </location>
</feature>
<dbReference type="Gene3D" id="1.10.3450.10">
    <property type="entry name" value="TTHA0068-like"/>
    <property type="match status" value="1"/>
</dbReference>
<dbReference type="InterPro" id="IPR005500">
    <property type="entry name" value="DUF309"/>
</dbReference>
<accession>I7GDJ6</accession>
<evidence type="ECO:0008006" key="4">
    <source>
        <dbReference type="Google" id="ProtNLM"/>
    </source>
</evidence>
<name>I7GDJ6_MYCS2</name>
<sequence length="185" mass="20326">MPPDPRPKVLDRAPNDRQAGVMSPSAHRDRDESGRPRNSRPRDALGRPLPYGSKGMERIPDDLHLSPTESLAFAQRLLDLGHAFAAHEVLEAAWKNGPSGERPLWQGLAQLAVGITHVQRGNLPGAAALLRRASERLAKVDLPAPHDVDVTDLIRYAEALAKDLTDGRDIDAERLRVQLIDKASR</sequence>
<dbReference type="PATRIC" id="fig|246196.56.peg.5095"/>
<dbReference type="EMBL" id="CP001663">
    <property type="protein sequence ID" value="AFP41431.1"/>
    <property type="molecule type" value="Genomic_DNA"/>
</dbReference>
<feature type="compositionally biased region" description="Basic and acidic residues" evidence="1">
    <location>
        <begin position="26"/>
        <end position="45"/>
    </location>
</feature>
<dbReference type="AlphaFoldDB" id="I7GDJ6"/>